<dbReference type="InterPro" id="IPR036390">
    <property type="entry name" value="WH_DNA-bd_sf"/>
</dbReference>
<keyword evidence="3" id="KW-1185">Reference proteome</keyword>
<dbReference type="GeneID" id="9347550"/>
<dbReference type="CDD" id="cd00090">
    <property type="entry name" value="HTH_ARSR"/>
    <property type="match status" value="1"/>
</dbReference>
<dbReference type="PANTHER" id="PTHR38600:SF1">
    <property type="entry name" value="TRANSCRIPTIONAL REGULATORY PROTEIN"/>
    <property type="match status" value="1"/>
</dbReference>
<dbReference type="SUPFAM" id="SSF46785">
    <property type="entry name" value="Winged helix' DNA-binding domain"/>
    <property type="match status" value="1"/>
</dbReference>
<dbReference type="KEGG" id="mev:Metev_1892"/>
<evidence type="ECO:0000313" key="3">
    <source>
        <dbReference type="Proteomes" id="UP000000391"/>
    </source>
</evidence>
<proteinExistence type="predicted"/>
<name>D7EA52_METEZ</name>
<accession>D7EA52</accession>
<dbReference type="Proteomes" id="UP000000391">
    <property type="component" value="Chromosome"/>
</dbReference>
<dbReference type="Pfam" id="PF01022">
    <property type="entry name" value="HTH_5"/>
    <property type="match status" value="1"/>
</dbReference>
<dbReference type="InterPro" id="IPR001845">
    <property type="entry name" value="HTH_ArsR_DNA-bd_dom"/>
</dbReference>
<dbReference type="RefSeq" id="WP_013195288.1">
    <property type="nucleotide sequence ID" value="NC_014253.1"/>
</dbReference>
<gene>
    <name evidence="2" type="ordered locus">Metev_1892</name>
</gene>
<protein>
    <submittedName>
        <fullName evidence="2">Transcriptional regulator, ArsR family</fullName>
    </submittedName>
</protein>
<dbReference type="SMART" id="SM00418">
    <property type="entry name" value="HTH_ARSR"/>
    <property type="match status" value="1"/>
</dbReference>
<dbReference type="Gene3D" id="1.10.10.10">
    <property type="entry name" value="Winged helix-like DNA-binding domain superfamily/Winged helix DNA-binding domain"/>
    <property type="match status" value="1"/>
</dbReference>
<dbReference type="HOGENOM" id="CLU_1521871_0_0_2"/>
<dbReference type="AlphaFoldDB" id="D7EA52"/>
<sequence length="178" mass="20151">MSETNKNKKIFKALGCNTRLNILKLLADNEMHITGIANELGISVPVTAKHIRILENAELVERQKFGNSHILKVNTENIYTILDKFAPTKDIEVERGTNLLDILKKVSSVEVKKIGDREAVVSTDGDEGFFVYEVNGKMSDKTVHECTFEDDAIVEWKKLEPITRLKLDINIKDHEDNS</sequence>
<dbReference type="PROSITE" id="PS50987">
    <property type="entry name" value="HTH_ARSR_2"/>
    <property type="match status" value="1"/>
</dbReference>
<reference evidence="2 3" key="1">
    <citation type="submission" date="2010-06" db="EMBL/GenBank/DDBJ databases">
        <title>Complete sequence chromosome of Methanohalobium evestigatum Z-7303.</title>
        <authorList>
            <consortium name="US DOE Joint Genome Institute"/>
            <person name="Lucas S."/>
            <person name="Copeland A."/>
            <person name="Lapidus A."/>
            <person name="Cheng J.-F."/>
            <person name="Bruce D."/>
            <person name="Goodwin L."/>
            <person name="Pitluck S."/>
            <person name="Saunders E."/>
            <person name="Detter J.C."/>
            <person name="Han C."/>
            <person name="Tapia R."/>
            <person name="Land M."/>
            <person name="Hauser L."/>
            <person name="Kyrpides N."/>
            <person name="Mikhailova N."/>
            <person name="Sieprawska-Lupa M."/>
            <person name="Whitman W.B."/>
            <person name="Anderson I."/>
            <person name="Woyke T."/>
        </authorList>
    </citation>
    <scope>NUCLEOTIDE SEQUENCE [LARGE SCALE GENOMIC DNA]</scope>
    <source>
        <strain evidence="3">ATCC BAA-1072 / DSM 3721 / NBRC 107634 / OCM 161 / Z-7303</strain>
    </source>
</reference>
<feature type="domain" description="HTH arsR-type" evidence="1">
    <location>
        <begin position="1"/>
        <end position="93"/>
    </location>
</feature>
<dbReference type="STRING" id="644295.Metev_1892"/>
<dbReference type="InterPro" id="IPR011991">
    <property type="entry name" value="ArsR-like_HTH"/>
</dbReference>
<dbReference type="PANTHER" id="PTHR38600">
    <property type="entry name" value="TRANSCRIPTIONAL REGULATORY PROTEIN"/>
    <property type="match status" value="1"/>
</dbReference>
<evidence type="ECO:0000259" key="1">
    <source>
        <dbReference type="PROSITE" id="PS50987"/>
    </source>
</evidence>
<dbReference type="NCBIfam" id="NF033788">
    <property type="entry name" value="HTH_metalloreg"/>
    <property type="match status" value="1"/>
</dbReference>
<dbReference type="EMBL" id="CP002069">
    <property type="protein sequence ID" value="ADI74723.1"/>
    <property type="molecule type" value="Genomic_DNA"/>
</dbReference>
<organism evidence="2 3">
    <name type="scientific">Methanohalobium evestigatum (strain ATCC BAA-1072 / DSM 3721 / NBRC 107634 / OCM 161 / Z-7303)</name>
    <dbReference type="NCBI Taxonomy" id="644295"/>
    <lineage>
        <taxon>Archaea</taxon>
        <taxon>Methanobacteriati</taxon>
        <taxon>Methanobacteriota</taxon>
        <taxon>Stenosarchaea group</taxon>
        <taxon>Methanomicrobia</taxon>
        <taxon>Methanosarcinales</taxon>
        <taxon>Methanosarcinaceae</taxon>
        <taxon>Methanohalobium</taxon>
    </lineage>
</organism>
<dbReference type="InterPro" id="IPR036388">
    <property type="entry name" value="WH-like_DNA-bd_sf"/>
</dbReference>
<dbReference type="OrthoDB" id="9623at2157"/>
<dbReference type="GO" id="GO:0003700">
    <property type="term" value="F:DNA-binding transcription factor activity"/>
    <property type="evidence" value="ECO:0007669"/>
    <property type="project" value="InterPro"/>
</dbReference>
<evidence type="ECO:0000313" key="2">
    <source>
        <dbReference type="EMBL" id="ADI74723.1"/>
    </source>
</evidence>